<dbReference type="EMBL" id="JABWSX010000001">
    <property type="protein sequence ID" value="NVL05467.1"/>
    <property type="molecule type" value="Genomic_DNA"/>
</dbReference>
<comment type="caution">
    <text evidence="2">The sequence shown here is derived from an EMBL/GenBank/DDBJ whole genome shotgun (WGS) entry which is preliminary data.</text>
</comment>
<evidence type="ECO:0000313" key="2">
    <source>
        <dbReference type="EMBL" id="NVL05467.1"/>
    </source>
</evidence>
<proteinExistence type="predicted"/>
<reference evidence="2" key="1">
    <citation type="submission" date="2020-06" db="EMBL/GenBank/DDBJ databases">
        <title>Whole Genome Sequence of Bradyrhizobium sp. Strain 66S1MB.</title>
        <authorList>
            <person name="Bromfield E."/>
            <person name="Cloutier S."/>
        </authorList>
    </citation>
    <scope>NUCLEOTIDE SEQUENCE</scope>
    <source>
        <strain evidence="2">66S1MB</strain>
    </source>
</reference>
<name>A0A973WJ07_9BRAD</name>
<feature type="compositionally biased region" description="Polar residues" evidence="1">
    <location>
        <begin position="1"/>
        <end position="11"/>
    </location>
</feature>
<dbReference type="RefSeq" id="WP_176529480.1">
    <property type="nucleotide sequence ID" value="NZ_CP088022.1"/>
</dbReference>
<evidence type="ECO:0000256" key="1">
    <source>
        <dbReference type="SAM" id="MobiDB-lite"/>
    </source>
</evidence>
<dbReference type="AlphaFoldDB" id="A0A973WJ07"/>
<protein>
    <submittedName>
        <fullName evidence="2">Uncharacterized protein</fullName>
    </submittedName>
</protein>
<feature type="region of interest" description="Disordered" evidence="1">
    <location>
        <begin position="1"/>
        <end position="70"/>
    </location>
</feature>
<organism evidence="2">
    <name type="scientific">Bradyrhizobium quebecense</name>
    <dbReference type="NCBI Taxonomy" id="2748629"/>
    <lineage>
        <taxon>Bacteria</taxon>
        <taxon>Pseudomonadati</taxon>
        <taxon>Pseudomonadota</taxon>
        <taxon>Alphaproteobacteria</taxon>
        <taxon>Hyphomicrobiales</taxon>
        <taxon>Nitrobacteraceae</taxon>
        <taxon>Bradyrhizobium</taxon>
    </lineage>
</organism>
<accession>A0A973WJ07</accession>
<sequence length="355" mass="36327">MNVSEQQSEPVSGQAGAETAAKSEPVMAAAGVEAVRLAPEQEETSPKADAPRMDAPKVESPKVEPSRLDPIIEAKIDAKIEPINMDVPKVETGEREEPRFPGKLMIMAPGDRTWDHEATASKPGAEQAAKAAGKPAGTRRFGAMAAVVALATVAGAIGGALATAGLGHLAAPAAASVRDVAAKDAAKDAAAKEAADASFARIESEIAALKASVEQTAKAGQAQFSKASDRIEKVEKAQAEPLAKLNKLSETVDKLRAPQTTVAAATPAREVTGSVTPAAAAAAPAAARPEVGRLPVVDGWALRDVGNGGALIEGRGGIYEVYAGDPVPGLGRVDAIRKQDGRWVVVTSKGLIVSR</sequence>
<feature type="compositionally biased region" description="Basic and acidic residues" evidence="1">
    <location>
        <begin position="44"/>
        <end position="70"/>
    </location>
</feature>
<gene>
    <name evidence="2" type="ORF">HU230_07015</name>
</gene>